<dbReference type="SUPFAM" id="SSF51197">
    <property type="entry name" value="Clavaminate synthase-like"/>
    <property type="match status" value="1"/>
</dbReference>
<dbReference type="InterPro" id="IPR000878">
    <property type="entry name" value="4pyrrol_Mease"/>
</dbReference>
<proteinExistence type="predicted"/>
<evidence type="ECO:0000313" key="2">
    <source>
        <dbReference type="EMBL" id="KAG0292059.1"/>
    </source>
</evidence>
<evidence type="ECO:0000313" key="3">
    <source>
        <dbReference type="Proteomes" id="UP001194696"/>
    </source>
</evidence>
<organism evidence="2 3">
    <name type="scientific">Linnemannia gamsii</name>
    <dbReference type="NCBI Taxonomy" id="64522"/>
    <lineage>
        <taxon>Eukaryota</taxon>
        <taxon>Fungi</taxon>
        <taxon>Fungi incertae sedis</taxon>
        <taxon>Mucoromycota</taxon>
        <taxon>Mortierellomycotina</taxon>
        <taxon>Mortierellomycetes</taxon>
        <taxon>Mortierellales</taxon>
        <taxon>Mortierellaceae</taxon>
        <taxon>Linnemannia</taxon>
    </lineage>
</organism>
<sequence length="901" mass="102974">MKTINKHGRNWPKTIGFSVGDQKLIEAADKVLYCVADPATVVWLTLLRPDALDLYVLYGENKVRYITYMQMAEAQLYWVRQGLKVVVVFYGHPGVFVLSTHRAIKLARREGHRAVMKAGVCALDTLCADLGVDPSHPGLQTHEATDSLIRQRHIDTTLHVILWQVGLIGELGYRRNGYLNDNFSYFIRWLQELYGQDYEITHYIGSRYPTIEPLIQTYRLDELHNPNVQSNITGLSTFYIPPRDVVATDHATAMDLGLLREGQRLVTPSSPLREIDQYGPREMAAFTAFENFRIPTGYRWQEHTEASNFLIELRFDTALQDLYGRDPQQALNDSRFNGLSDKERALLSSRDPGAVQIAAKGIYKRSSENEQLITRLLNSKVECSELLKQMRLQPRSIARAKLLDWAAQQNIAFDAPRFHASVDFTYQNNIYPWTGVYLAADQKHLVTLLGNQTQRNKSILYIDDVRVRTYQFQNGMLKWSASESIPFSGILKFDHETTGLRRMVGKIWSQTETAGMAEPFVASEVDPARKLLSPKLTTFHHSLDTKMLYGTYAVRASGRFAKEVIFVSLSKEAFSIDGQRVDSFTFNGPTLSWTGGIKTCFSGRLNFLIDPITHSVEVYGQTQSNDEPGQFKCYGARLSEAEVQYGGPPMPDWAQAYLLKIVKENETKGGLMLWHKWEKYSFTNLAVAMQANFIIIDYDTAEYPFQAILAAQVFKVSRIDKLHLVWQRQTRKDRLTYADNLRLRKLMQRLHDDSLFYTLYHRWIARILAPHYGGLITYSAHPKMRVHLSGTGSVSDFHCDVEVTGREDQINCYLPFTDVYDTCTVWCETRYDSSNYEPLTLTYGQALIWDGGCLKHGTFANETSNTRVSCDFRFSAKDGVNVEKPWCDVLSGRPSFLQQRL</sequence>
<comment type="caution">
    <text evidence="2">The sequence shown here is derived from an EMBL/GenBank/DDBJ whole genome shotgun (WGS) entry which is preliminary data.</text>
</comment>
<dbReference type="InterPro" id="IPR035996">
    <property type="entry name" value="4pyrrol_Methylase_sf"/>
</dbReference>
<dbReference type="Proteomes" id="UP001194696">
    <property type="component" value="Unassembled WGS sequence"/>
</dbReference>
<accession>A0ABQ7K8A2</accession>
<keyword evidence="3" id="KW-1185">Reference proteome</keyword>
<protein>
    <recommendedName>
        <fullName evidence="1">Tetrapyrrole methylase domain-containing protein</fullName>
    </recommendedName>
</protein>
<feature type="domain" description="Tetrapyrrole methylase" evidence="1">
    <location>
        <begin position="19"/>
        <end position="153"/>
    </location>
</feature>
<gene>
    <name evidence="2" type="ORF">BGZ96_004590</name>
</gene>
<dbReference type="Pfam" id="PF00590">
    <property type="entry name" value="TP_methylase"/>
    <property type="match status" value="1"/>
</dbReference>
<dbReference type="EMBL" id="JAAAIM010000213">
    <property type="protein sequence ID" value="KAG0292059.1"/>
    <property type="molecule type" value="Genomic_DNA"/>
</dbReference>
<name>A0ABQ7K8A2_9FUNG</name>
<dbReference type="SUPFAM" id="SSF53790">
    <property type="entry name" value="Tetrapyrrole methylase"/>
    <property type="match status" value="1"/>
</dbReference>
<dbReference type="CDD" id="cd19916">
    <property type="entry name" value="OphMA_like"/>
    <property type="match status" value="1"/>
</dbReference>
<reference evidence="2 3" key="1">
    <citation type="journal article" date="2020" name="Fungal Divers.">
        <title>Resolving the Mortierellaceae phylogeny through synthesis of multi-gene phylogenetics and phylogenomics.</title>
        <authorList>
            <person name="Vandepol N."/>
            <person name="Liber J."/>
            <person name="Desiro A."/>
            <person name="Na H."/>
            <person name="Kennedy M."/>
            <person name="Barry K."/>
            <person name="Grigoriev I.V."/>
            <person name="Miller A.N."/>
            <person name="O'Donnell K."/>
            <person name="Stajich J.E."/>
            <person name="Bonito G."/>
        </authorList>
    </citation>
    <scope>NUCLEOTIDE SEQUENCE [LARGE SCALE GENOMIC DNA]</scope>
    <source>
        <strain evidence="2 3">AD045</strain>
    </source>
</reference>
<evidence type="ECO:0000259" key="1">
    <source>
        <dbReference type="Pfam" id="PF00590"/>
    </source>
</evidence>